<dbReference type="InterPro" id="IPR011051">
    <property type="entry name" value="RmlC_Cupin_sf"/>
</dbReference>
<dbReference type="OMA" id="TPPGYWH"/>
<organism evidence="1 2">
    <name type="scientific">Klebsormidium nitens</name>
    <name type="common">Green alga</name>
    <name type="synonym">Ulothrix nitens</name>
    <dbReference type="NCBI Taxonomy" id="105231"/>
    <lineage>
        <taxon>Eukaryota</taxon>
        <taxon>Viridiplantae</taxon>
        <taxon>Streptophyta</taxon>
        <taxon>Klebsormidiophyceae</taxon>
        <taxon>Klebsormidiales</taxon>
        <taxon>Klebsormidiaceae</taxon>
        <taxon>Klebsormidium</taxon>
    </lineage>
</organism>
<accession>A0A1Y1IBX7</accession>
<gene>
    <name evidence="1" type="ORF">KFL_002780010</name>
</gene>
<evidence type="ECO:0008006" key="3">
    <source>
        <dbReference type="Google" id="ProtNLM"/>
    </source>
</evidence>
<proteinExistence type="predicted"/>
<sequence>MNKANPALYARKTQRLRSLFAFDSCRDGKAKQRLHRSVRMAPALVAMPSSVPSAPVILLEKTAAPQAAEFINDWAENTEIFEYASAANPVLKPVPVMGLQAKEHTSGPSRVVTLDLSKQLGIEEYAATSPNLLASFVRVCTGETLETTSSSTSQAFYVIHGKGYSSTPAGKVSWSAGDLFVIPAGGRGQCSHTCIEDESGGAGLYWVNDAPLLSYLGVEPRVARFEPAYFSKEKLLSAVERVRHEPGAAHRNRLGILLGNAKTADTKTLTHTLWSLLNVLPAGDWQRPHRHNSVALDLAVHAAPGAYTLMGPELDETGKIVNPVRCEWVTGSMFVTPPGWWHSHHNESPEEAWVLPMQDAGLYTHQRTLDIRFVEDEVRRLKEMRIK</sequence>
<dbReference type="EMBL" id="DF237227">
    <property type="protein sequence ID" value="GAQ86237.1"/>
    <property type="molecule type" value="Genomic_DNA"/>
</dbReference>
<dbReference type="InterPro" id="IPR047183">
    <property type="entry name" value="GDO-like"/>
</dbReference>
<evidence type="ECO:0000313" key="2">
    <source>
        <dbReference type="Proteomes" id="UP000054558"/>
    </source>
</evidence>
<dbReference type="OrthoDB" id="188213at2759"/>
<reference evidence="1 2" key="1">
    <citation type="journal article" date="2014" name="Nat. Commun.">
        <title>Klebsormidium flaccidum genome reveals primary factors for plant terrestrial adaptation.</title>
        <authorList>
            <person name="Hori K."/>
            <person name="Maruyama F."/>
            <person name="Fujisawa T."/>
            <person name="Togashi T."/>
            <person name="Yamamoto N."/>
            <person name="Seo M."/>
            <person name="Sato S."/>
            <person name="Yamada T."/>
            <person name="Mori H."/>
            <person name="Tajima N."/>
            <person name="Moriyama T."/>
            <person name="Ikeuchi M."/>
            <person name="Watanabe M."/>
            <person name="Wada H."/>
            <person name="Kobayashi K."/>
            <person name="Saito M."/>
            <person name="Masuda T."/>
            <person name="Sasaki-Sekimoto Y."/>
            <person name="Mashiguchi K."/>
            <person name="Awai K."/>
            <person name="Shimojima M."/>
            <person name="Masuda S."/>
            <person name="Iwai M."/>
            <person name="Nobusawa T."/>
            <person name="Narise T."/>
            <person name="Kondo S."/>
            <person name="Saito H."/>
            <person name="Sato R."/>
            <person name="Murakawa M."/>
            <person name="Ihara Y."/>
            <person name="Oshima-Yamada Y."/>
            <person name="Ohtaka K."/>
            <person name="Satoh M."/>
            <person name="Sonobe K."/>
            <person name="Ishii M."/>
            <person name="Ohtani R."/>
            <person name="Kanamori-Sato M."/>
            <person name="Honoki R."/>
            <person name="Miyazaki D."/>
            <person name="Mochizuki H."/>
            <person name="Umetsu J."/>
            <person name="Higashi K."/>
            <person name="Shibata D."/>
            <person name="Kamiya Y."/>
            <person name="Sato N."/>
            <person name="Nakamura Y."/>
            <person name="Tabata S."/>
            <person name="Ida S."/>
            <person name="Kurokawa K."/>
            <person name="Ohta H."/>
        </authorList>
    </citation>
    <scope>NUCLEOTIDE SEQUENCE [LARGE SCALE GENOMIC DNA]</scope>
    <source>
        <strain evidence="1 2">NIES-2285</strain>
    </source>
</reference>
<dbReference type="Proteomes" id="UP000054558">
    <property type="component" value="Unassembled WGS sequence"/>
</dbReference>
<keyword evidence="2" id="KW-1185">Reference proteome</keyword>
<protein>
    <recommendedName>
        <fullName evidence="3">Cupin</fullName>
    </recommendedName>
</protein>
<dbReference type="PANTHER" id="PTHR41517:SF1">
    <property type="entry name" value="CUPIN"/>
    <property type="match status" value="1"/>
</dbReference>
<evidence type="ECO:0000313" key="1">
    <source>
        <dbReference type="EMBL" id="GAQ86237.1"/>
    </source>
</evidence>
<dbReference type="SUPFAM" id="SSF51182">
    <property type="entry name" value="RmlC-like cupins"/>
    <property type="match status" value="1"/>
</dbReference>
<dbReference type="PANTHER" id="PTHR41517">
    <property type="entry name" value="1,2-DIOXYGENASE PROTEIN-RELATED"/>
    <property type="match status" value="1"/>
</dbReference>
<dbReference type="InterPro" id="IPR014710">
    <property type="entry name" value="RmlC-like_jellyroll"/>
</dbReference>
<name>A0A1Y1IBX7_KLENI</name>
<dbReference type="CDD" id="cd02216">
    <property type="entry name" value="cupin_GDO-like_N"/>
    <property type="match status" value="1"/>
</dbReference>
<dbReference type="GO" id="GO:0051213">
    <property type="term" value="F:dioxygenase activity"/>
    <property type="evidence" value="ECO:0007669"/>
    <property type="project" value="InterPro"/>
</dbReference>
<dbReference type="AlphaFoldDB" id="A0A1Y1IBX7"/>
<dbReference type="Gene3D" id="2.60.120.10">
    <property type="entry name" value="Jelly Rolls"/>
    <property type="match status" value="2"/>
</dbReference>